<feature type="region of interest" description="Disordered" evidence="1">
    <location>
        <begin position="1"/>
        <end position="24"/>
    </location>
</feature>
<dbReference type="GeneID" id="75180963"/>
<dbReference type="InterPro" id="IPR036388">
    <property type="entry name" value="WH-like_DNA-bd_sf"/>
</dbReference>
<comment type="caution">
    <text evidence="3">The sequence shown here is derived from an EMBL/GenBank/DDBJ whole genome shotgun (WGS) entry which is preliminary data.</text>
</comment>
<evidence type="ECO:0000313" key="3">
    <source>
        <dbReference type="EMBL" id="TGG80287.1"/>
    </source>
</evidence>
<evidence type="ECO:0000259" key="2">
    <source>
        <dbReference type="PROSITE" id="PS50995"/>
    </source>
</evidence>
<name>A0A8H1LC18_9ACTN</name>
<dbReference type="EMBL" id="RCIY01000069">
    <property type="protein sequence ID" value="TGG80287.1"/>
    <property type="molecule type" value="Genomic_DNA"/>
</dbReference>
<dbReference type="InterPro" id="IPR036390">
    <property type="entry name" value="WH_DNA-bd_sf"/>
</dbReference>
<proteinExistence type="predicted"/>
<dbReference type="PROSITE" id="PS50995">
    <property type="entry name" value="HTH_MARR_2"/>
    <property type="match status" value="1"/>
</dbReference>
<organism evidence="3 4">
    <name type="scientific">Streptomyces albus</name>
    <dbReference type="NCBI Taxonomy" id="1888"/>
    <lineage>
        <taxon>Bacteria</taxon>
        <taxon>Bacillati</taxon>
        <taxon>Actinomycetota</taxon>
        <taxon>Actinomycetes</taxon>
        <taxon>Kitasatosporales</taxon>
        <taxon>Streptomycetaceae</taxon>
        <taxon>Streptomyces</taxon>
    </lineage>
</organism>
<accession>A0A8H1LC18</accession>
<dbReference type="Proteomes" id="UP000298111">
    <property type="component" value="Unassembled WGS sequence"/>
</dbReference>
<reference evidence="3 4" key="1">
    <citation type="submission" date="2018-10" db="EMBL/GenBank/DDBJ databases">
        <title>Isolation of pseudouridimycin from Streptomyces albus DSM 40763.</title>
        <authorList>
            <person name="Rosenqvist P."/>
            <person name="Metsae-Ketelae M."/>
            <person name="Virta P."/>
        </authorList>
    </citation>
    <scope>NUCLEOTIDE SEQUENCE [LARGE SCALE GENOMIC DNA]</scope>
    <source>
        <strain evidence="3 4">DSM 40763</strain>
    </source>
</reference>
<dbReference type="Gene3D" id="1.10.10.10">
    <property type="entry name" value="Winged helix-like DNA-binding domain superfamily/Winged helix DNA-binding domain"/>
    <property type="match status" value="1"/>
</dbReference>
<dbReference type="SUPFAM" id="SSF46785">
    <property type="entry name" value="Winged helix' DNA-binding domain"/>
    <property type="match status" value="1"/>
</dbReference>
<dbReference type="GO" id="GO:0003700">
    <property type="term" value="F:DNA-binding transcription factor activity"/>
    <property type="evidence" value="ECO:0007669"/>
    <property type="project" value="InterPro"/>
</dbReference>
<sequence length="204" mass="22738">MGQWGYERQHDALDVDDEAEAEQRDALEGVRDWVDDHVDRWRPVLPDLDPDVEGSVTRMQFLTDRLRRFAERALAELGLSREEHETLHVLVSGGGRVGITRLATDLGTAPAELTERLEALARRGFLTLPGADAADAAHTEGRPAEGRGGEVGLTDEGRAMWRRAVEASGTEERRLLSALDWYEQQLLATLLRRVVLKAEGYGED</sequence>
<feature type="domain" description="HTH marR-type" evidence="2">
    <location>
        <begin position="52"/>
        <end position="196"/>
    </location>
</feature>
<dbReference type="AlphaFoldDB" id="A0A8H1LC18"/>
<dbReference type="RefSeq" id="WP_051803853.1">
    <property type="nucleotide sequence ID" value="NZ_CP103060.1"/>
</dbReference>
<evidence type="ECO:0000313" key="4">
    <source>
        <dbReference type="Proteomes" id="UP000298111"/>
    </source>
</evidence>
<gene>
    <name evidence="3" type="ORF">D8771_20890</name>
</gene>
<evidence type="ECO:0000256" key="1">
    <source>
        <dbReference type="SAM" id="MobiDB-lite"/>
    </source>
</evidence>
<protein>
    <submittedName>
        <fullName evidence="3">MarR family transcriptional regulator</fullName>
    </submittedName>
</protein>
<dbReference type="InterPro" id="IPR000835">
    <property type="entry name" value="HTH_MarR-typ"/>
</dbReference>